<dbReference type="RefSeq" id="WP_201370950.1">
    <property type="nucleotide sequence ID" value="NZ_BNJG01000001.1"/>
</dbReference>
<sequence>MNTVLLFASPIINVLVTGIFADMITRQYLRRRRVYQLYWSIALLMAFAATIAYVVMMLAQPTSSLGILCFRIYYTLGAALMPSWLGLGSIALLGKPMLTRSCLMFLSFLSVIATAFTFDGSIDMQKLSQIAGTPGTGILHPGPWLVTTILLNTLGVVAIAGVALYSGLKLVRKQSQVGGLQSLNLLWANVLIMAGALIDAAAGTLARVLGLQSTFWIIMALGWIVFFAGVLLTGRRSKKSQAAAPPADTSPQSQPVAP</sequence>
<feature type="transmembrane region" description="Helical" evidence="1">
    <location>
        <begin position="215"/>
        <end position="233"/>
    </location>
</feature>
<dbReference type="Proteomes" id="UP000654345">
    <property type="component" value="Unassembled WGS sequence"/>
</dbReference>
<accession>A0ABQ3UNH2</accession>
<keyword evidence="1" id="KW-0812">Transmembrane</keyword>
<proteinExistence type="predicted"/>
<comment type="caution">
    <text evidence="2">The sequence shown here is derived from an EMBL/GenBank/DDBJ whole genome shotgun (WGS) entry which is preliminary data.</text>
</comment>
<protein>
    <submittedName>
        <fullName evidence="2">Uncharacterized protein</fullName>
    </submittedName>
</protein>
<keyword evidence="1" id="KW-1133">Transmembrane helix</keyword>
<reference evidence="2 3" key="1">
    <citation type="journal article" date="2021" name="Int. J. Syst. Evol. Microbiol.">
        <title>Reticulibacter mediterranei gen. nov., sp. nov., within the new family Reticulibacteraceae fam. nov., and Ktedonospora formicarum gen. nov., sp. nov., Ktedonobacter robiniae sp. nov., Dictyobacter formicarum sp. nov. and Dictyobacter arantiisoli sp. nov., belonging to the class Ktedonobacteria.</title>
        <authorList>
            <person name="Yabe S."/>
            <person name="Zheng Y."/>
            <person name="Wang C.M."/>
            <person name="Sakai Y."/>
            <person name="Abe K."/>
            <person name="Yokota A."/>
            <person name="Donadio S."/>
            <person name="Cavaletti L."/>
            <person name="Monciardini P."/>
        </authorList>
    </citation>
    <scope>NUCLEOTIDE SEQUENCE [LARGE SCALE GENOMIC DNA]</scope>
    <source>
        <strain evidence="2 3">SOSP1-30</strain>
    </source>
</reference>
<keyword evidence="1" id="KW-0472">Membrane</keyword>
<feature type="transmembrane region" description="Helical" evidence="1">
    <location>
        <begin position="101"/>
        <end position="118"/>
    </location>
</feature>
<feature type="transmembrane region" description="Helical" evidence="1">
    <location>
        <begin position="144"/>
        <end position="165"/>
    </location>
</feature>
<evidence type="ECO:0000256" key="1">
    <source>
        <dbReference type="SAM" id="Phobius"/>
    </source>
</evidence>
<evidence type="ECO:0000313" key="3">
    <source>
        <dbReference type="Proteomes" id="UP000654345"/>
    </source>
</evidence>
<feature type="transmembrane region" description="Helical" evidence="1">
    <location>
        <begin position="37"/>
        <end position="60"/>
    </location>
</feature>
<evidence type="ECO:0000313" key="2">
    <source>
        <dbReference type="EMBL" id="GHO54211.1"/>
    </source>
</evidence>
<feature type="transmembrane region" description="Helical" evidence="1">
    <location>
        <begin position="72"/>
        <end position="94"/>
    </location>
</feature>
<organism evidence="2 3">
    <name type="scientific">Ktedonobacter robiniae</name>
    <dbReference type="NCBI Taxonomy" id="2778365"/>
    <lineage>
        <taxon>Bacteria</taxon>
        <taxon>Bacillati</taxon>
        <taxon>Chloroflexota</taxon>
        <taxon>Ktedonobacteria</taxon>
        <taxon>Ktedonobacterales</taxon>
        <taxon>Ktedonobacteraceae</taxon>
        <taxon>Ktedonobacter</taxon>
    </lineage>
</organism>
<gene>
    <name evidence="2" type="ORF">KSB_26860</name>
</gene>
<feature type="transmembrane region" description="Helical" evidence="1">
    <location>
        <begin position="6"/>
        <end position="25"/>
    </location>
</feature>
<dbReference type="EMBL" id="BNJG01000001">
    <property type="protein sequence ID" value="GHO54211.1"/>
    <property type="molecule type" value="Genomic_DNA"/>
</dbReference>
<name>A0ABQ3UNH2_9CHLR</name>
<keyword evidence="3" id="KW-1185">Reference proteome</keyword>
<feature type="transmembrane region" description="Helical" evidence="1">
    <location>
        <begin position="186"/>
        <end position="209"/>
    </location>
</feature>